<dbReference type="AlphaFoldDB" id="A0ABD5QLM1"/>
<organism evidence="2 3">
    <name type="scientific">Saliphagus infecundisoli</name>
    <dbReference type="NCBI Taxonomy" id="1849069"/>
    <lineage>
        <taxon>Archaea</taxon>
        <taxon>Methanobacteriati</taxon>
        <taxon>Methanobacteriota</taxon>
        <taxon>Stenosarchaea group</taxon>
        <taxon>Halobacteria</taxon>
        <taxon>Halobacteriales</taxon>
        <taxon>Natrialbaceae</taxon>
        <taxon>Saliphagus</taxon>
    </lineage>
</organism>
<keyword evidence="3" id="KW-1185">Reference proteome</keyword>
<dbReference type="RefSeq" id="WP_224827628.1">
    <property type="nucleotide sequence ID" value="NZ_JAIVEF010000002.1"/>
</dbReference>
<evidence type="ECO:0000256" key="1">
    <source>
        <dbReference type="SAM" id="Phobius"/>
    </source>
</evidence>
<evidence type="ECO:0000313" key="2">
    <source>
        <dbReference type="EMBL" id="MFC4989919.1"/>
    </source>
</evidence>
<feature type="transmembrane region" description="Helical" evidence="1">
    <location>
        <begin position="30"/>
        <end position="63"/>
    </location>
</feature>
<proteinExistence type="predicted"/>
<keyword evidence="1" id="KW-1133">Transmembrane helix</keyword>
<sequence length="222" mass="23614">MSPTDDRREVSPAVGPVVRRYRRLERASGWALAIGAAVVAVVAILALPLGPGVLVAAVVLAALRFPVVRRRGTARLTTDADPAAVAAEFAGPTPPPLVFQWGVADEIRSTGGVATYEFSYLFGLRSVSMTVEVRSRDPDGDADEALELEVSAGGMPWARYAVSVWDSGEGSVVEMAVVSSRRFGLRRLPQGLVAGRYYADALAAQGYAVADRTSSFSIRDFD</sequence>
<keyword evidence="1" id="KW-0812">Transmembrane</keyword>
<name>A0ABD5QLM1_9EURY</name>
<accession>A0ABD5QLM1</accession>
<protein>
    <submittedName>
        <fullName evidence="2">Uncharacterized protein</fullName>
    </submittedName>
</protein>
<gene>
    <name evidence="2" type="ORF">ACFPFO_19560</name>
</gene>
<reference evidence="2 3" key="1">
    <citation type="journal article" date="2019" name="Int. J. Syst. Evol. Microbiol.">
        <title>The Global Catalogue of Microorganisms (GCM) 10K type strain sequencing project: providing services to taxonomists for standard genome sequencing and annotation.</title>
        <authorList>
            <consortium name="The Broad Institute Genomics Platform"/>
            <consortium name="The Broad Institute Genome Sequencing Center for Infectious Disease"/>
            <person name="Wu L."/>
            <person name="Ma J."/>
        </authorList>
    </citation>
    <scope>NUCLEOTIDE SEQUENCE [LARGE SCALE GENOMIC DNA]</scope>
    <source>
        <strain evidence="2 3">CGMCC 1.15824</strain>
    </source>
</reference>
<evidence type="ECO:0000313" key="3">
    <source>
        <dbReference type="Proteomes" id="UP001595925"/>
    </source>
</evidence>
<comment type="caution">
    <text evidence="2">The sequence shown here is derived from an EMBL/GenBank/DDBJ whole genome shotgun (WGS) entry which is preliminary data.</text>
</comment>
<dbReference type="Proteomes" id="UP001595925">
    <property type="component" value="Unassembled WGS sequence"/>
</dbReference>
<keyword evidence="1" id="KW-0472">Membrane</keyword>
<dbReference type="EMBL" id="JBHSJG010000056">
    <property type="protein sequence ID" value="MFC4989919.1"/>
    <property type="molecule type" value="Genomic_DNA"/>
</dbReference>